<protein>
    <submittedName>
        <fullName evidence="2">Nuclear transport factor 2 family protein</fullName>
    </submittedName>
</protein>
<evidence type="ECO:0000313" key="3">
    <source>
        <dbReference type="Proteomes" id="UP000831775"/>
    </source>
</evidence>
<accession>A0ABY4FZP3</accession>
<reference evidence="2 3" key="1">
    <citation type="submission" date="2022-04" db="EMBL/GenBank/DDBJ databases">
        <title>Leucobacter sp. isolated from rhizosphere of onion.</title>
        <authorList>
            <person name="Won M."/>
            <person name="Lee C.-M."/>
            <person name="Woen H.-Y."/>
            <person name="Kwon S.-W."/>
        </authorList>
    </citation>
    <scope>NUCLEOTIDE SEQUENCE [LARGE SCALE GENOMIC DNA]</scope>
    <source>
        <strain evidence="2 3">H25R-14</strain>
    </source>
</reference>
<evidence type="ECO:0000313" key="2">
    <source>
        <dbReference type="EMBL" id="UOQ61787.1"/>
    </source>
</evidence>
<dbReference type="SUPFAM" id="SSF54427">
    <property type="entry name" value="NTF2-like"/>
    <property type="match status" value="1"/>
</dbReference>
<dbReference type="Pfam" id="PF13474">
    <property type="entry name" value="SnoaL_3"/>
    <property type="match status" value="1"/>
</dbReference>
<organism evidence="2 3">
    <name type="scientific">Leucobacter rhizosphaerae</name>
    <dbReference type="NCBI Taxonomy" id="2932245"/>
    <lineage>
        <taxon>Bacteria</taxon>
        <taxon>Bacillati</taxon>
        <taxon>Actinomycetota</taxon>
        <taxon>Actinomycetes</taxon>
        <taxon>Micrococcales</taxon>
        <taxon>Microbacteriaceae</taxon>
        <taxon>Leucobacter</taxon>
    </lineage>
</organism>
<dbReference type="InterPro" id="IPR032710">
    <property type="entry name" value="NTF2-like_dom_sf"/>
</dbReference>
<sequence>MTAITGAQELVDTIEALYQGLGDREAFDRRLHPTVTVWETADPRLLRGIAELDELRGPAIPAAARTAPVPIVTPTHIVSDAWGDTGVVRYVLEVRADERSPVTETVRVTDVLRRDDHGWRIVHHHAQDLDPGTS</sequence>
<proteinExistence type="predicted"/>
<gene>
    <name evidence="2" type="ORF">MUN76_07505</name>
</gene>
<dbReference type="Gene3D" id="3.10.450.50">
    <property type="match status" value="1"/>
</dbReference>
<dbReference type="Proteomes" id="UP000831775">
    <property type="component" value="Chromosome"/>
</dbReference>
<dbReference type="EMBL" id="CP095043">
    <property type="protein sequence ID" value="UOQ61787.1"/>
    <property type="molecule type" value="Genomic_DNA"/>
</dbReference>
<feature type="domain" description="SnoaL-like" evidence="1">
    <location>
        <begin position="23"/>
        <end position="126"/>
    </location>
</feature>
<evidence type="ECO:0000259" key="1">
    <source>
        <dbReference type="Pfam" id="PF13474"/>
    </source>
</evidence>
<dbReference type="InterPro" id="IPR037401">
    <property type="entry name" value="SnoaL-like"/>
</dbReference>
<keyword evidence="3" id="KW-1185">Reference proteome</keyword>
<name>A0ABY4FZP3_9MICO</name>
<dbReference type="RefSeq" id="WP_244688521.1">
    <property type="nucleotide sequence ID" value="NZ_CP095043.1"/>
</dbReference>